<dbReference type="InterPro" id="IPR001789">
    <property type="entry name" value="Sig_transdc_resp-reg_receiver"/>
</dbReference>
<dbReference type="Gene3D" id="3.40.50.2300">
    <property type="match status" value="1"/>
</dbReference>
<accession>A0ABM9UTS1</accession>
<dbReference type="Pfam" id="PF02518">
    <property type="entry name" value="HATPase_c"/>
    <property type="match status" value="1"/>
</dbReference>
<dbReference type="Gene3D" id="3.30.565.10">
    <property type="entry name" value="Histidine kinase-like ATPase, C-terminal domain"/>
    <property type="match status" value="1"/>
</dbReference>
<feature type="domain" description="Response regulatory" evidence="8">
    <location>
        <begin position="577"/>
        <end position="691"/>
    </location>
</feature>
<evidence type="ECO:0000256" key="2">
    <source>
        <dbReference type="ARBA" id="ARBA00012438"/>
    </source>
</evidence>
<dbReference type="InterPro" id="IPR036097">
    <property type="entry name" value="HisK_dim/P_sf"/>
</dbReference>
<dbReference type="SMART" id="SM00091">
    <property type="entry name" value="PAS"/>
    <property type="match status" value="1"/>
</dbReference>
<dbReference type="EMBL" id="CZVI01000005">
    <property type="protein sequence ID" value="CUS81784.1"/>
    <property type="molecule type" value="Genomic_DNA"/>
</dbReference>
<dbReference type="SUPFAM" id="SSF55785">
    <property type="entry name" value="PYP-like sensor domain (PAS domain)"/>
    <property type="match status" value="1"/>
</dbReference>
<protein>
    <recommendedName>
        <fullName evidence="2">histidine kinase</fullName>
        <ecNumber evidence="2">2.7.13.3</ecNumber>
    </recommendedName>
</protein>
<dbReference type="SMART" id="SM00086">
    <property type="entry name" value="PAC"/>
    <property type="match status" value="1"/>
</dbReference>
<dbReference type="CDD" id="cd00082">
    <property type="entry name" value="HisKA"/>
    <property type="match status" value="1"/>
</dbReference>
<dbReference type="InterPro" id="IPR029016">
    <property type="entry name" value="GAF-like_dom_sf"/>
</dbReference>
<dbReference type="Pfam" id="PF00072">
    <property type="entry name" value="Response_reg"/>
    <property type="match status" value="1"/>
</dbReference>
<evidence type="ECO:0000259" key="9">
    <source>
        <dbReference type="PROSITE" id="PS50112"/>
    </source>
</evidence>
<feature type="domain" description="PAC" evidence="10">
    <location>
        <begin position="82"/>
        <end position="134"/>
    </location>
</feature>
<feature type="domain" description="Histidine kinase" evidence="7">
    <location>
        <begin position="342"/>
        <end position="557"/>
    </location>
</feature>
<keyword evidence="4" id="KW-0808">Transferase</keyword>
<feature type="modified residue" description="4-aspartylphosphate" evidence="6">
    <location>
        <position position="626"/>
    </location>
</feature>
<dbReference type="PROSITE" id="PS50113">
    <property type="entry name" value="PAC"/>
    <property type="match status" value="1"/>
</dbReference>
<evidence type="ECO:0000256" key="3">
    <source>
        <dbReference type="ARBA" id="ARBA00022553"/>
    </source>
</evidence>
<dbReference type="SUPFAM" id="SSF47384">
    <property type="entry name" value="Homodimeric domain of signal transducing histidine kinase"/>
    <property type="match status" value="1"/>
</dbReference>
<dbReference type="InterPro" id="IPR003018">
    <property type="entry name" value="GAF"/>
</dbReference>
<dbReference type="InterPro" id="IPR003661">
    <property type="entry name" value="HisK_dim/P_dom"/>
</dbReference>
<proteinExistence type="predicted"/>
<dbReference type="PROSITE" id="PS50112">
    <property type="entry name" value="PAS"/>
    <property type="match status" value="1"/>
</dbReference>
<evidence type="ECO:0000256" key="1">
    <source>
        <dbReference type="ARBA" id="ARBA00000085"/>
    </source>
</evidence>
<name>A0ABM9UTS1_9BACT</name>
<dbReference type="PRINTS" id="PR00344">
    <property type="entry name" value="BCTRLSENSOR"/>
</dbReference>
<dbReference type="PROSITE" id="PS50110">
    <property type="entry name" value="RESPONSE_REGULATORY"/>
    <property type="match status" value="1"/>
</dbReference>
<comment type="caution">
    <text evidence="11">The sequence shown here is derived from an EMBL/GenBank/DDBJ whole genome shotgun (WGS) entry which is preliminary data.</text>
</comment>
<evidence type="ECO:0000256" key="6">
    <source>
        <dbReference type="PROSITE-ProRule" id="PRU00169"/>
    </source>
</evidence>
<evidence type="ECO:0000259" key="7">
    <source>
        <dbReference type="PROSITE" id="PS50109"/>
    </source>
</evidence>
<evidence type="ECO:0000313" key="12">
    <source>
        <dbReference type="Proteomes" id="UP000182200"/>
    </source>
</evidence>
<dbReference type="CDD" id="cd00130">
    <property type="entry name" value="PAS"/>
    <property type="match status" value="1"/>
</dbReference>
<dbReference type="InterPro" id="IPR004358">
    <property type="entry name" value="Sig_transdc_His_kin-like_C"/>
</dbReference>
<dbReference type="InterPro" id="IPR003594">
    <property type="entry name" value="HATPase_dom"/>
</dbReference>
<evidence type="ECO:0000256" key="4">
    <source>
        <dbReference type="ARBA" id="ARBA00022679"/>
    </source>
</evidence>
<dbReference type="SMART" id="SM00448">
    <property type="entry name" value="REC"/>
    <property type="match status" value="1"/>
</dbReference>
<dbReference type="Proteomes" id="UP000182200">
    <property type="component" value="Unassembled WGS sequence"/>
</dbReference>
<dbReference type="InterPro" id="IPR000014">
    <property type="entry name" value="PAS"/>
</dbReference>
<evidence type="ECO:0000259" key="8">
    <source>
        <dbReference type="PROSITE" id="PS50110"/>
    </source>
</evidence>
<dbReference type="SMART" id="SM00387">
    <property type="entry name" value="HATPase_c"/>
    <property type="match status" value="1"/>
</dbReference>
<dbReference type="InterPro" id="IPR005467">
    <property type="entry name" value="His_kinase_dom"/>
</dbReference>
<dbReference type="PANTHER" id="PTHR43547:SF2">
    <property type="entry name" value="HYBRID SIGNAL TRANSDUCTION HISTIDINE KINASE C"/>
    <property type="match status" value="1"/>
</dbReference>
<dbReference type="PANTHER" id="PTHR43547">
    <property type="entry name" value="TWO-COMPONENT HISTIDINE KINASE"/>
    <property type="match status" value="1"/>
</dbReference>
<evidence type="ECO:0000313" key="11">
    <source>
        <dbReference type="EMBL" id="CUS81784.1"/>
    </source>
</evidence>
<dbReference type="SUPFAM" id="SSF55874">
    <property type="entry name" value="ATPase domain of HSP90 chaperone/DNA topoisomerase II/histidine kinase"/>
    <property type="match status" value="1"/>
</dbReference>
<keyword evidence="5" id="KW-0418">Kinase</keyword>
<keyword evidence="12" id="KW-1185">Reference proteome</keyword>
<dbReference type="Pfam" id="PF00512">
    <property type="entry name" value="HisKA"/>
    <property type="match status" value="1"/>
</dbReference>
<dbReference type="CDD" id="cd00156">
    <property type="entry name" value="REC"/>
    <property type="match status" value="1"/>
</dbReference>
<dbReference type="Pfam" id="PF13185">
    <property type="entry name" value="GAF_2"/>
    <property type="match status" value="1"/>
</dbReference>
<gene>
    <name evidence="11" type="ORF">JGI8_00530</name>
</gene>
<comment type="catalytic activity">
    <reaction evidence="1">
        <text>ATP + protein L-histidine = ADP + protein N-phospho-L-histidine.</text>
        <dbReference type="EC" id="2.7.13.3"/>
    </reaction>
</comment>
<organism evidence="11 12">
    <name type="scientific">Candidatus Kryptonium thompsonii</name>
    <dbReference type="NCBI Taxonomy" id="1633631"/>
    <lineage>
        <taxon>Bacteria</taxon>
        <taxon>Pseudomonadati</taxon>
        <taxon>Candidatus Kryptoniota</taxon>
        <taxon>Candidatus Kryptonium</taxon>
    </lineage>
</organism>
<dbReference type="Gene3D" id="1.10.287.130">
    <property type="match status" value="1"/>
</dbReference>
<dbReference type="EC" id="2.7.13.3" evidence="2"/>
<dbReference type="InterPro" id="IPR036890">
    <property type="entry name" value="HATPase_C_sf"/>
</dbReference>
<dbReference type="PROSITE" id="PS50109">
    <property type="entry name" value="HIS_KIN"/>
    <property type="match status" value="1"/>
</dbReference>
<dbReference type="Gene3D" id="3.30.450.20">
    <property type="entry name" value="PAS domain"/>
    <property type="match status" value="1"/>
</dbReference>
<reference evidence="11 12" key="1">
    <citation type="submission" date="2015-11" db="EMBL/GenBank/DDBJ databases">
        <authorList>
            <person name="Varghese N."/>
        </authorList>
    </citation>
    <scope>NUCLEOTIDE SEQUENCE [LARGE SCALE GENOMIC DNA]</scope>
    <source>
        <strain evidence="11 12">JGI-8</strain>
    </source>
</reference>
<dbReference type="Pfam" id="PF08447">
    <property type="entry name" value="PAS_3"/>
    <property type="match status" value="1"/>
</dbReference>
<dbReference type="SUPFAM" id="SSF52172">
    <property type="entry name" value="CheY-like"/>
    <property type="match status" value="1"/>
</dbReference>
<dbReference type="SMART" id="SM00388">
    <property type="entry name" value="HisKA"/>
    <property type="match status" value="1"/>
</dbReference>
<dbReference type="InterPro" id="IPR013655">
    <property type="entry name" value="PAS_fold_3"/>
</dbReference>
<sequence>MGNEKLTSLGKSILEALSDVVFAVDANYNFIYVTPSCYHITGYTADEFLNGQVKIKNLVHPSDYWRILRENYQAFKTGSVPRVSEFRIIKKDGTVRWINIYWTMVKDEDGTIRYIQGVMHDITDKKIGEEKLQKSLNELKILQSFSSELSSAMTIDDVAKAIYDHIIQLLPVEGFFVDIYDEMTEQLKGLVHVYSIQGRRVMISYPNYRFNVRSHQIWVSLIHDKKPTYVKYSGRDIPAPFNLFIEETNQEGYLLSAPMLSRGKVFGVMTIQTKVINNIEEYIPLLEHIANQSAIAFEKVRYFTELQESEKSLRQAYEELKKVHQQLILTEKTRILGQLAGGIVHNLSNFLSAILGRVQLLKSKVSDESLLKDIELIEKASQNAGKIISQLREFSKPRTHVNLVPIDVADIIEDALEITKSKWKDEAELKGIKYEITKDFPEDRLMAITNRSELREVLVNLIINAIEAMPGGGKLTLGIYNVNGEKVAIYIADTGVGINPEIMSRIFEPFFTTKSEYGTGLGLSIAYDIIKSHNGEIFVESELGKGSKFTIVLPASQQKVSDAIKKSTLKESPRKLTILIVEDDESVFYLLQDIFTNLGYRVLPAEDGKKALEYIQTEKFDIAIIDIGLPDISGWEVSKAIKQKNAQIPVVILTGWGLNISEEEMKRKGADYIISKPFELDGLLLVVDTAVQSIKR</sequence>
<dbReference type="RefSeq" id="WP_075427659.1">
    <property type="nucleotide sequence ID" value="NZ_CZVI01000005.1"/>
</dbReference>
<dbReference type="InterPro" id="IPR000700">
    <property type="entry name" value="PAS-assoc_C"/>
</dbReference>
<evidence type="ECO:0000259" key="10">
    <source>
        <dbReference type="PROSITE" id="PS50113"/>
    </source>
</evidence>
<feature type="domain" description="PAS" evidence="9">
    <location>
        <begin position="11"/>
        <end position="78"/>
    </location>
</feature>
<dbReference type="Gene3D" id="3.30.450.40">
    <property type="match status" value="1"/>
</dbReference>
<dbReference type="InterPro" id="IPR001610">
    <property type="entry name" value="PAC"/>
</dbReference>
<dbReference type="InterPro" id="IPR035965">
    <property type="entry name" value="PAS-like_dom_sf"/>
</dbReference>
<dbReference type="NCBIfam" id="TIGR00229">
    <property type="entry name" value="sensory_box"/>
    <property type="match status" value="1"/>
</dbReference>
<keyword evidence="3 6" id="KW-0597">Phosphoprotein</keyword>
<dbReference type="SUPFAM" id="SSF55781">
    <property type="entry name" value="GAF domain-like"/>
    <property type="match status" value="1"/>
</dbReference>
<evidence type="ECO:0000256" key="5">
    <source>
        <dbReference type="ARBA" id="ARBA00022777"/>
    </source>
</evidence>
<dbReference type="InterPro" id="IPR011006">
    <property type="entry name" value="CheY-like_superfamily"/>
</dbReference>